<dbReference type="InterPro" id="IPR025657">
    <property type="entry name" value="RadC_JAB"/>
</dbReference>
<evidence type="ECO:0000259" key="6">
    <source>
        <dbReference type="PROSITE" id="PS50249"/>
    </source>
</evidence>
<feature type="domain" description="MPN" evidence="6">
    <location>
        <begin position="31"/>
        <end position="156"/>
    </location>
</feature>
<dbReference type="InterPro" id="IPR020891">
    <property type="entry name" value="UPF0758_CS"/>
</dbReference>
<evidence type="ECO:0000313" key="7">
    <source>
        <dbReference type="EMBL" id="RRJ90771.1"/>
    </source>
</evidence>
<dbReference type="CDD" id="cd08071">
    <property type="entry name" value="MPN_DUF2466"/>
    <property type="match status" value="1"/>
</dbReference>
<gene>
    <name evidence="7" type="ORF">EG849_09850</name>
</gene>
<dbReference type="AlphaFoldDB" id="A0A3P3W6H0"/>
<keyword evidence="4" id="KW-0862">Zinc</keyword>
<name>A0A3P3W6H0_9FLAO</name>
<dbReference type="PROSITE" id="PS01302">
    <property type="entry name" value="UPF0758"/>
    <property type="match status" value="1"/>
</dbReference>
<dbReference type="Pfam" id="PF04002">
    <property type="entry name" value="RadC"/>
    <property type="match status" value="1"/>
</dbReference>
<dbReference type="InterPro" id="IPR037518">
    <property type="entry name" value="MPN"/>
</dbReference>
<dbReference type="PANTHER" id="PTHR30471">
    <property type="entry name" value="DNA REPAIR PROTEIN RADC"/>
    <property type="match status" value="1"/>
</dbReference>
<dbReference type="Gene3D" id="3.40.140.10">
    <property type="entry name" value="Cytidine Deaminase, domain 2"/>
    <property type="match status" value="1"/>
</dbReference>
<dbReference type="GO" id="GO:0006508">
    <property type="term" value="P:proteolysis"/>
    <property type="evidence" value="ECO:0007669"/>
    <property type="project" value="UniProtKB-KW"/>
</dbReference>
<dbReference type="GO" id="GO:0046872">
    <property type="term" value="F:metal ion binding"/>
    <property type="evidence" value="ECO:0007669"/>
    <property type="project" value="UniProtKB-KW"/>
</dbReference>
<dbReference type="InterPro" id="IPR001405">
    <property type="entry name" value="UPF0758"/>
</dbReference>
<dbReference type="GO" id="GO:0008237">
    <property type="term" value="F:metallopeptidase activity"/>
    <property type="evidence" value="ECO:0007669"/>
    <property type="project" value="UniProtKB-KW"/>
</dbReference>
<dbReference type="EMBL" id="RQVR01000010">
    <property type="protein sequence ID" value="RRJ90771.1"/>
    <property type="molecule type" value="Genomic_DNA"/>
</dbReference>
<comment type="caution">
    <text evidence="7">The sequence shown here is derived from an EMBL/GenBank/DDBJ whole genome shotgun (WGS) entry which is preliminary data.</text>
</comment>
<evidence type="ECO:0000256" key="4">
    <source>
        <dbReference type="ARBA" id="ARBA00022833"/>
    </source>
</evidence>
<keyword evidence="2" id="KW-0479">Metal-binding</keyword>
<keyword evidence="8" id="KW-1185">Reference proteome</keyword>
<sequence length="156" mass="17047">MEKLSKTENWLAVSEIQLSYRTSVRTSERPKISSSASAYQILLHAWNPDNIEFVEQFKILLMNKGNKVLGIYEVSTGGISGTVVDLRLIFAAALKANATGIIMAHNHPSGNLTASEADRDITRKVSQAGKLLDIAVLDHLIISPEGYYSFADQGAL</sequence>
<evidence type="ECO:0000256" key="1">
    <source>
        <dbReference type="ARBA" id="ARBA00022670"/>
    </source>
</evidence>
<proteinExistence type="predicted"/>
<reference evidence="7 8" key="1">
    <citation type="submission" date="2018-11" db="EMBL/GenBank/DDBJ databases">
        <title>Flavobacterium sp. nov., YIM 102600 draft genome.</title>
        <authorList>
            <person name="Li G."/>
            <person name="Jiang Y."/>
        </authorList>
    </citation>
    <scope>NUCLEOTIDE SEQUENCE [LARGE SCALE GENOMIC DNA]</scope>
    <source>
        <strain evidence="7 8">YIM 102600</strain>
    </source>
</reference>
<keyword evidence="5" id="KW-0482">Metalloprotease</keyword>
<evidence type="ECO:0000313" key="8">
    <source>
        <dbReference type="Proteomes" id="UP000271937"/>
    </source>
</evidence>
<evidence type="ECO:0000256" key="3">
    <source>
        <dbReference type="ARBA" id="ARBA00022801"/>
    </source>
</evidence>
<keyword evidence="1" id="KW-0645">Protease</keyword>
<dbReference type="Proteomes" id="UP000271937">
    <property type="component" value="Unassembled WGS sequence"/>
</dbReference>
<dbReference type="OrthoDB" id="9804482at2"/>
<organism evidence="7 8">
    <name type="scientific">Flavobacterium macacae</name>
    <dbReference type="NCBI Taxonomy" id="2488993"/>
    <lineage>
        <taxon>Bacteria</taxon>
        <taxon>Pseudomonadati</taxon>
        <taxon>Bacteroidota</taxon>
        <taxon>Flavobacteriia</taxon>
        <taxon>Flavobacteriales</taxon>
        <taxon>Flavobacteriaceae</taxon>
        <taxon>Flavobacterium</taxon>
    </lineage>
</organism>
<dbReference type="PROSITE" id="PS50249">
    <property type="entry name" value="MPN"/>
    <property type="match status" value="1"/>
</dbReference>
<evidence type="ECO:0000256" key="5">
    <source>
        <dbReference type="ARBA" id="ARBA00023049"/>
    </source>
</evidence>
<accession>A0A3P3W6H0</accession>
<dbReference type="RefSeq" id="WP_125012918.1">
    <property type="nucleotide sequence ID" value="NZ_RQVR01000010.1"/>
</dbReference>
<keyword evidence="3" id="KW-0378">Hydrolase</keyword>
<evidence type="ECO:0000256" key="2">
    <source>
        <dbReference type="ARBA" id="ARBA00022723"/>
    </source>
</evidence>
<protein>
    <submittedName>
        <fullName evidence="7">DNA repair protein</fullName>
    </submittedName>
</protein>
<dbReference type="PANTHER" id="PTHR30471:SF3">
    <property type="entry name" value="UPF0758 PROTEIN YEES-RELATED"/>
    <property type="match status" value="1"/>
</dbReference>